<comment type="caution">
    <text evidence="1">The sequence shown here is derived from an EMBL/GenBank/DDBJ whole genome shotgun (WGS) entry which is preliminary data.</text>
</comment>
<proteinExistence type="predicted"/>
<accession>A0A0F9AUW8</accession>
<dbReference type="AlphaFoldDB" id="A0A0F9AUW8"/>
<reference evidence="1" key="1">
    <citation type="journal article" date="2015" name="Nature">
        <title>Complex archaea that bridge the gap between prokaryotes and eukaryotes.</title>
        <authorList>
            <person name="Spang A."/>
            <person name="Saw J.H."/>
            <person name="Jorgensen S.L."/>
            <person name="Zaremba-Niedzwiedzka K."/>
            <person name="Martijn J."/>
            <person name="Lind A.E."/>
            <person name="van Eijk R."/>
            <person name="Schleper C."/>
            <person name="Guy L."/>
            <person name="Ettema T.J."/>
        </authorList>
    </citation>
    <scope>NUCLEOTIDE SEQUENCE</scope>
</reference>
<gene>
    <name evidence="1" type="ORF">LCGC14_2606300</name>
</gene>
<evidence type="ECO:0000313" key="1">
    <source>
        <dbReference type="EMBL" id="KKL05407.1"/>
    </source>
</evidence>
<dbReference type="EMBL" id="LAZR01044130">
    <property type="protein sequence ID" value="KKL05407.1"/>
    <property type="molecule type" value="Genomic_DNA"/>
</dbReference>
<name>A0A0F9AUW8_9ZZZZ</name>
<sequence length="65" mass="7203">MSYSSHEGYAAAAKIDRIIDGQLQNHDPTDPDNKAGYEALIRTIHTTLNIIRREMGVNPAVLIPE</sequence>
<organism evidence="1">
    <name type="scientific">marine sediment metagenome</name>
    <dbReference type="NCBI Taxonomy" id="412755"/>
    <lineage>
        <taxon>unclassified sequences</taxon>
        <taxon>metagenomes</taxon>
        <taxon>ecological metagenomes</taxon>
    </lineage>
</organism>
<protein>
    <submittedName>
        <fullName evidence="1">Uncharacterized protein</fullName>
    </submittedName>
</protein>